<protein>
    <recommendedName>
        <fullName evidence="1">Amidohydrolase 3 domain-containing protein</fullName>
    </recommendedName>
</protein>
<accession>A0A3N4KHC3</accession>
<dbReference type="STRING" id="1392247.A0A3N4KHC3"/>
<dbReference type="InterPro" id="IPR032466">
    <property type="entry name" value="Metal_Hydrolase"/>
</dbReference>
<dbReference type="InParanoid" id="A0A3N4KHC3"/>
<dbReference type="SUPFAM" id="SSF51556">
    <property type="entry name" value="Metallo-dependent hydrolases"/>
    <property type="match status" value="1"/>
</dbReference>
<reference evidence="2 3" key="1">
    <citation type="journal article" date="2018" name="Nat. Ecol. Evol.">
        <title>Pezizomycetes genomes reveal the molecular basis of ectomycorrhizal truffle lifestyle.</title>
        <authorList>
            <person name="Murat C."/>
            <person name="Payen T."/>
            <person name="Noel B."/>
            <person name="Kuo A."/>
            <person name="Morin E."/>
            <person name="Chen J."/>
            <person name="Kohler A."/>
            <person name="Krizsan K."/>
            <person name="Balestrini R."/>
            <person name="Da Silva C."/>
            <person name="Montanini B."/>
            <person name="Hainaut M."/>
            <person name="Levati E."/>
            <person name="Barry K.W."/>
            <person name="Belfiori B."/>
            <person name="Cichocki N."/>
            <person name="Clum A."/>
            <person name="Dockter R.B."/>
            <person name="Fauchery L."/>
            <person name="Guy J."/>
            <person name="Iotti M."/>
            <person name="Le Tacon F."/>
            <person name="Lindquist E.A."/>
            <person name="Lipzen A."/>
            <person name="Malagnac F."/>
            <person name="Mello A."/>
            <person name="Molinier V."/>
            <person name="Miyauchi S."/>
            <person name="Poulain J."/>
            <person name="Riccioni C."/>
            <person name="Rubini A."/>
            <person name="Sitrit Y."/>
            <person name="Splivallo R."/>
            <person name="Traeger S."/>
            <person name="Wang M."/>
            <person name="Zifcakova L."/>
            <person name="Wipf D."/>
            <person name="Zambonelli A."/>
            <person name="Paolocci F."/>
            <person name="Nowrousian M."/>
            <person name="Ottonello S."/>
            <person name="Baldrian P."/>
            <person name="Spatafora J.W."/>
            <person name="Henrissat B."/>
            <person name="Nagy L.G."/>
            <person name="Aury J.M."/>
            <person name="Wincker P."/>
            <person name="Grigoriev I.V."/>
            <person name="Bonfante P."/>
            <person name="Martin F.M."/>
        </authorList>
    </citation>
    <scope>NUCLEOTIDE SEQUENCE [LARGE SCALE GENOMIC DNA]</scope>
    <source>
        <strain evidence="2 3">CCBAS932</strain>
    </source>
</reference>
<dbReference type="EMBL" id="ML119147">
    <property type="protein sequence ID" value="RPB09937.1"/>
    <property type="molecule type" value="Genomic_DNA"/>
</dbReference>
<dbReference type="AlphaFoldDB" id="A0A3N4KHC3"/>
<feature type="domain" description="Amidohydrolase 3" evidence="1">
    <location>
        <begin position="88"/>
        <end position="597"/>
    </location>
</feature>
<keyword evidence="3" id="KW-1185">Reference proteome</keyword>
<gene>
    <name evidence="2" type="ORF">P167DRAFT_510079</name>
</gene>
<dbReference type="InterPro" id="IPR013108">
    <property type="entry name" value="Amidohydro_3"/>
</dbReference>
<dbReference type="Gene3D" id="2.30.40.10">
    <property type="entry name" value="Urease, subunit C, domain 1"/>
    <property type="match status" value="1"/>
</dbReference>
<proteinExistence type="predicted"/>
<dbReference type="Gene3D" id="3.20.20.140">
    <property type="entry name" value="Metal-dependent hydrolases"/>
    <property type="match status" value="1"/>
</dbReference>
<dbReference type="OrthoDB" id="3501663at2759"/>
<dbReference type="PANTHER" id="PTHR22642">
    <property type="entry name" value="IMIDAZOLONEPROPIONASE"/>
    <property type="match status" value="1"/>
</dbReference>
<dbReference type="InterPro" id="IPR033932">
    <property type="entry name" value="YtcJ-like"/>
</dbReference>
<dbReference type="Proteomes" id="UP000277580">
    <property type="component" value="Unassembled WGS sequence"/>
</dbReference>
<evidence type="ECO:0000313" key="2">
    <source>
        <dbReference type="EMBL" id="RPB09937.1"/>
    </source>
</evidence>
<dbReference type="Gene3D" id="3.10.310.70">
    <property type="match status" value="1"/>
</dbReference>
<organism evidence="2 3">
    <name type="scientific">Morchella conica CCBAS932</name>
    <dbReference type="NCBI Taxonomy" id="1392247"/>
    <lineage>
        <taxon>Eukaryota</taxon>
        <taxon>Fungi</taxon>
        <taxon>Dikarya</taxon>
        <taxon>Ascomycota</taxon>
        <taxon>Pezizomycotina</taxon>
        <taxon>Pezizomycetes</taxon>
        <taxon>Pezizales</taxon>
        <taxon>Morchellaceae</taxon>
        <taxon>Morchella</taxon>
    </lineage>
</organism>
<name>A0A3N4KHC3_9PEZI</name>
<evidence type="ECO:0000259" key="1">
    <source>
        <dbReference type="Pfam" id="PF07969"/>
    </source>
</evidence>
<dbReference type="GO" id="GO:0016810">
    <property type="term" value="F:hydrolase activity, acting on carbon-nitrogen (but not peptide) bonds"/>
    <property type="evidence" value="ECO:0007669"/>
    <property type="project" value="InterPro"/>
</dbReference>
<dbReference type="InterPro" id="IPR011059">
    <property type="entry name" value="Metal-dep_hydrolase_composite"/>
</dbReference>
<dbReference type="PANTHER" id="PTHR22642:SF2">
    <property type="entry name" value="PROTEIN LONG AFTER FAR-RED 3"/>
    <property type="match status" value="1"/>
</dbReference>
<dbReference type="CDD" id="cd01300">
    <property type="entry name" value="YtcJ_like"/>
    <property type="match status" value="1"/>
</dbReference>
<dbReference type="Pfam" id="PF07969">
    <property type="entry name" value="Amidohydro_3"/>
    <property type="match status" value="1"/>
</dbReference>
<sequence>MQRLPKLWIFLSLVAFYGLRHIPIFAGLSPAAYFLSAGGREARHCYARVRTNSEGEEGVNTCFSVKKGIVTKIWNDTPESGATHHTGYAYPGLWDGHGHVLQYGEMLHSVKLYGAESIDEVKIRIKKYLKAQLDNDYGTPEKWIRGIGWDQANFGGAMPTAKDLEDDPELKGKYIMLDRVDVHCTWVSEAVLKLLPNPLPYVPGGDITTDPGPGVFCDNAMDLPLGQWPKPTVEDRMEYLVGAMKSLHSYGIVGVHDAGVVPEDIELYDELADLGLMTLRIYAMIECPVRNTFCGKQVRKIKRHDGVLSVRSVKLFADGALGSWGAALLEPYSDKPETSGTMLIEEHDLEKVVKKWYAHDYQVNIHAIGDRACHAAIRAFSLVLASSCPHANLVSSPEILLTTQTACMAQTQKNHRRLRIEHSQIIAPADQALMRELGIIASIQPTHATSDAAYALDRLGVQRLNESAYRMRTFKERGIPMVFGSDFPVEPPSPWEGIYAATTRRSPAASGTWRDGGWYEEETVDVGSAFEGFTRGPAFASFMEKHGAGEIKVGGWADWVVMEKDVVVEAEGDPEALRGEGLSGVRVKETWVAGRKVWSEENEHRGVGWFGWARRLERVMGEVERVLGQQGL</sequence>
<evidence type="ECO:0000313" key="3">
    <source>
        <dbReference type="Proteomes" id="UP000277580"/>
    </source>
</evidence>